<sequence length="60" mass="6975">MRTDLKETTQLVIGLTYRQMLDWMAEDGVFCSPDKYARRLQEAQRLALAARNEANEKEKA</sequence>
<gene>
    <name evidence="1" type="ORF">HHL14_29365</name>
</gene>
<dbReference type="AlphaFoldDB" id="A0A7Y0FG83"/>
<organism evidence="1 2">
    <name type="scientific">Paraburkholderia antibiotica</name>
    <dbReference type="NCBI Taxonomy" id="2728839"/>
    <lineage>
        <taxon>Bacteria</taxon>
        <taxon>Pseudomonadati</taxon>
        <taxon>Pseudomonadota</taxon>
        <taxon>Betaproteobacteria</taxon>
        <taxon>Burkholderiales</taxon>
        <taxon>Burkholderiaceae</taxon>
        <taxon>Paraburkholderia</taxon>
    </lineage>
</organism>
<accession>A0A7Y0FG83</accession>
<reference evidence="1 2" key="1">
    <citation type="submission" date="2020-04" db="EMBL/GenBank/DDBJ databases">
        <title>Paraburkholderia sp. G-4-1-8 isolated from soil.</title>
        <authorList>
            <person name="Dahal R.H."/>
        </authorList>
    </citation>
    <scope>NUCLEOTIDE SEQUENCE [LARGE SCALE GENOMIC DNA]</scope>
    <source>
        <strain evidence="1 2">G-4-1-8</strain>
    </source>
</reference>
<evidence type="ECO:0000313" key="2">
    <source>
        <dbReference type="Proteomes" id="UP000583127"/>
    </source>
</evidence>
<proteinExistence type="predicted"/>
<name>A0A7Y0FG83_9BURK</name>
<keyword evidence="2" id="KW-1185">Reference proteome</keyword>
<evidence type="ECO:0000313" key="1">
    <source>
        <dbReference type="EMBL" id="NML34921.1"/>
    </source>
</evidence>
<dbReference type="RefSeq" id="WP_169501108.1">
    <property type="nucleotide sequence ID" value="NZ_JABBFZ010000027.1"/>
</dbReference>
<comment type="caution">
    <text evidence="1">The sequence shown here is derived from an EMBL/GenBank/DDBJ whole genome shotgun (WGS) entry which is preliminary data.</text>
</comment>
<protein>
    <submittedName>
        <fullName evidence="1">Uncharacterized protein</fullName>
    </submittedName>
</protein>
<dbReference type="EMBL" id="JABBFZ010000027">
    <property type="protein sequence ID" value="NML34921.1"/>
    <property type="molecule type" value="Genomic_DNA"/>
</dbReference>
<dbReference type="Proteomes" id="UP000583127">
    <property type="component" value="Unassembled WGS sequence"/>
</dbReference>